<proteinExistence type="predicted"/>
<gene>
    <name evidence="1" type="ORF">EVOR1521_LOCUS764</name>
</gene>
<evidence type="ECO:0000313" key="2">
    <source>
        <dbReference type="Proteomes" id="UP001178507"/>
    </source>
</evidence>
<name>A0AA36HK93_9DINO</name>
<sequence>SPARLLRFPAYAVRQRLPGVTKAWEASGSRLSGLCRSLSVREGEAPSIFAGAAWRR</sequence>
<feature type="non-terminal residue" evidence="1">
    <location>
        <position position="56"/>
    </location>
</feature>
<comment type="caution">
    <text evidence="1">The sequence shown here is derived from an EMBL/GenBank/DDBJ whole genome shotgun (WGS) entry which is preliminary data.</text>
</comment>
<dbReference type="EMBL" id="CAUJNA010000001">
    <property type="protein sequence ID" value="CAJ1370120.1"/>
    <property type="molecule type" value="Genomic_DNA"/>
</dbReference>
<dbReference type="Proteomes" id="UP001178507">
    <property type="component" value="Unassembled WGS sequence"/>
</dbReference>
<reference evidence="1" key="1">
    <citation type="submission" date="2023-08" db="EMBL/GenBank/DDBJ databases">
        <authorList>
            <person name="Chen Y."/>
            <person name="Shah S."/>
            <person name="Dougan E. K."/>
            <person name="Thang M."/>
            <person name="Chan C."/>
        </authorList>
    </citation>
    <scope>NUCLEOTIDE SEQUENCE</scope>
</reference>
<keyword evidence="2" id="KW-1185">Reference proteome</keyword>
<dbReference type="AlphaFoldDB" id="A0AA36HK93"/>
<accession>A0AA36HK93</accession>
<feature type="non-terminal residue" evidence="1">
    <location>
        <position position="1"/>
    </location>
</feature>
<organism evidence="1 2">
    <name type="scientific">Effrenium voratum</name>
    <dbReference type="NCBI Taxonomy" id="2562239"/>
    <lineage>
        <taxon>Eukaryota</taxon>
        <taxon>Sar</taxon>
        <taxon>Alveolata</taxon>
        <taxon>Dinophyceae</taxon>
        <taxon>Suessiales</taxon>
        <taxon>Symbiodiniaceae</taxon>
        <taxon>Effrenium</taxon>
    </lineage>
</organism>
<protein>
    <submittedName>
        <fullName evidence="1">Uncharacterized protein</fullName>
    </submittedName>
</protein>
<evidence type="ECO:0000313" key="1">
    <source>
        <dbReference type="EMBL" id="CAJ1370120.1"/>
    </source>
</evidence>